<reference evidence="10 11" key="1">
    <citation type="submission" date="2018-02" db="EMBL/GenBank/DDBJ databases">
        <title>Genomic Encyclopedia of Archaeal and Bacterial Type Strains, Phase II (KMG-II): from individual species to whole genera.</title>
        <authorList>
            <person name="Goeker M."/>
        </authorList>
    </citation>
    <scope>NUCLEOTIDE SEQUENCE [LARGE SCALE GENOMIC DNA]</scope>
    <source>
        <strain evidence="10 11">DSM 22857</strain>
    </source>
</reference>
<keyword evidence="6 9" id="KW-1133">Transmembrane helix</keyword>
<keyword evidence="5 9" id="KW-0812">Transmembrane</keyword>
<comment type="subcellular location">
    <subcellularLocation>
        <location evidence="1">Cell membrane</location>
        <topology evidence="1">Multi-pass membrane protein</topology>
    </subcellularLocation>
</comment>
<evidence type="ECO:0000256" key="5">
    <source>
        <dbReference type="ARBA" id="ARBA00022692"/>
    </source>
</evidence>
<evidence type="ECO:0000256" key="3">
    <source>
        <dbReference type="ARBA" id="ARBA00022448"/>
    </source>
</evidence>
<evidence type="ECO:0000256" key="1">
    <source>
        <dbReference type="ARBA" id="ARBA00004651"/>
    </source>
</evidence>
<comment type="caution">
    <text evidence="10">The sequence shown here is derived from an EMBL/GenBank/DDBJ whole genome shotgun (WGS) entry which is preliminary data.</text>
</comment>
<keyword evidence="3" id="KW-0813">Transport</keyword>
<feature type="region of interest" description="Disordered" evidence="8">
    <location>
        <begin position="1"/>
        <end position="21"/>
    </location>
</feature>
<sequence>MRRRQRKAGQRQPVAAVEAGSLPGAAADPAVAEPGVAGPGVAPVPGPAGASPAAVPGRAPLAVVVPGLWTPEGRGLLDRAVTRLATWSLRLLAITAGVALLAWVVLQLWTVVLPTVLAVLLATILWPPVRQMRTVMPDALAAALAMLGMLGLLGGLVAIIVPRITGQVQELAGQVSGGLRTIQQFVNRSPEDFLESLPFRVPFTVDTEQFSRQVDVLVARMQSVVQDVALGVLGGLSSVGSGIVTAVLALVLCFLFLKDGPKFGPWLSDQVGTRAGAHLPELLGRTWGVLGGYIRSQALVAFIDAVLIGVGLAVLDIPFALPLAVLVFFGGFLPFIGAILTGSLAALVALVSHGWVRMLVVIALVLIVQQLESNVFQPYLVGKIVSLHPAVVILAVTAGGTLLGIAGAFLAVPVAAVVATVYRYIKETSHARMALAPPGEHPPPLPDAR</sequence>
<evidence type="ECO:0000256" key="9">
    <source>
        <dbReference type="SAM" id="Phobius"/>
    </source>
</evidence>
<evidence type="ECO:0000256" key="8">
    <source>
        <dbReference type="SAM" id="MobiDB-lite"/>
    </source>
</evidence>
<dbReference type="OrthoDB" id="9784366at2"/>
<accession>A0A2S6IG41</accession>
<dbReference type="GO" id="GO:0055085">
    <property type="term" value="P:transmembrane transport"/>
    <property type="evidence" value="ECO:0007669"/>
    <property type="project" value="TreeGrafter"/>
</dbReference>
<keyword evidence="11" id="KW-1185">Reference proteome</keyword>
<evidence type="ECO:0000256" key="7">
    <source>
        <dbReference type="ARBA" id="ARBA00023136"/>
    </source>
</evidence>
<dbReference type="GO" id="GO:0005886">
    <property type="term" value="C:plasma membrane"/>
    <property type="evidence" value="ECO:0007669"/>
    <property type="project" value="UniProtKB-SubCell"/>
</dbReference>
<dbReference type="AlphaFoldDB" id="A0A2S6IG41"/>
<feature type="transmembrane region" description="Helical" evidence="9">
    <location>
        <begin position="141"/>
        <end position="161"/>
    </location>
</feature>
<feature type="transmembrane region" description="Helical" evidence="9">
    <location>
        <begin position="298"/>
        <end position="317"/>
    </location>
</feature>
<dbReference type="PANTHER" id="PTHR21716:SF53">
    <property type="entry name" value="PERMEASE PERM-RELATED"/>
    <property type="match status" value="1"/>
</dbReference>
<dbReference type="EMBL" id="PTJD01000011">
    <property type="protein sequence ID" value="PPK93173.1"/>
    <property type="molecule type" value="Genomic_DNA"/>
</dbReference>
<dbReference type="PANTHER" id="PTHR21716">
    <property type="entry name" value="TRANSMEMBRANE PROTEIN"/>
    <property type="match status" value="1"/>
</dbReference>
<name>A0A2S6IG41_9ACTN</name>
<gene>
    <name evidence="10" type="ORF">CLV92_11190</name>
</gene>
<evidence type="ECO:0000256" key="4">
    <source>
        <dbReference type="ARBA" id="ARBA00022475"/>
    </source>
</evidence>
<comment type="similarity">
    <text evidence="2">Belongs to the autoinducer-2 exporter (AI-2E) (TC 2.A.86) family.</text>
</comment>
<protein>
    <submittedName>
        <fullName evidence="10">Putative PurR-regulated permease PerM</fullName>
    </submittedName>
</protein>
<evidence type="ECO:0000313" key="10">
    <source>
        <dbReference type="EMBL" id="PPK93173.1"/>
    </source>
</evidence>
<feature type="transmembrane region" description="Helical" evidence="9">
    <location>
        <begin position="391"/>
        <end position="422"/>
    </location>
</feature>
<proteinExistence type="inferred from homology"/>
<dbReference type="Pfam" id="PF01594">
    <property type="entry name" value="AI-2E_transport"/>
    <property type="match status" value="1"/>
</dbReference>
<feature type="transmembrane region" description="Helical" evidence="9">
    <location>
        <begin position="84"/>
        <end position="105"/>
    </location>
</feature>
<dbReference type="Proteomes" id="UP000239485">
    <property type="component" value="Unassembled WGS sequence"/>
</dbReference>
<dbReference type="RefSeq" id="WP_158257273.1">
    <property type="nucleotide sequence ID" value="NZ_PTJD01000011.1"/>
</dbReference>
<evidence type="ECO:0000256" key="2">
    <source>
        <dbReference type="ARBA" id="ARBA00009773"/>
    </source>
</evidence>
<evidence type="ECO:0000313" key="11">
    <source>
        <dbReference type="Proteomes" id="UP000239485"/>
    </source>
</evidence>
<feature type="transmembrane region" description="Helical" evidence="9">
    <location>
        <begin position="228"/>
        <end position="257"/>
    </location>
</feature>
<feature type="transmembrane region" description="Helical" evidence="9">
    <location>
        <begin position="354"/>
        <end position="371"/>
    </location>
</feature>
<organism evidence="10 11">
    <name type="scientific">Kineococcus xinjiangensis</name>
    <dbReference type="NCBI Taxonomy" id="512762"/>
    <lineage>
        <taxon>Bacteria</taxon>
        <taxon>Bacillati</taxon>
        <taxon>Actinomycetota</taxon>
        <taxon>Actinomycetes</taxon>
        <taxon>Kineosporiales</taxon>
        <taxon>Kineosporiaceae</taxon>
        <taxon>Kineococcus</taxon>
    </lineage>
</organism>
<dbReference type="InterPro" id="IPR002549">
    <property type="entry name" value="AI-2E-like"/>
</dbReference>
<evidence type="ECO:0000256" key="6">
    <source>
        <dbReference type="ARBA" id="ARBA00022989"/>
    </source>
</evidence>
<keyword evidence="7 9" id="KW-0472">Membrane</keyword>
<feature type="transmembrane region" description="Helical" evidence="9">
    <location>
        <begin position="323"/>
        <end position="347"/>
    </location>
</feature>
<keyword evidence="4" id="KW-1003">Cell membrane</keyword>